<evidence type="ECO:0000313" key="3">
    <source>
        <dbReference type="Proteomes" id="UP000813461"/>
    </source>
</evidence>
<dbReference type="OrthoDB" id="10636448at2759"/>
<dbReference type="Proteomes" id="UP000813461">
    <property type="component" value="Unassembled WGS sequence"/>
</dbReference>
<gene>
    <name evidence="2" type="ORF">FB567DRAFT_586639</name>
</gene>
<sequence>MDARIPNGIVKHRAASFEQDQPHTIKYLDNDKKQDVQEDPKQNGFCSAIPTSHTYSYPPSFPFLKLPSPTTALYPAAPNPTPNLQTIALSSLKLKAARLATQTQRLARDNVDLVDMLDKYREINTEIVKQNAALLKMNAGLLKGKRKVLEEKMGLEGRVLELEGRIAECEGGRGVEEEMEERELEREMVLVRKEIEIEKRKEGEKKEVGEGDEKGDEKSAGKEEEKKKKEKGGEKSVGKEEEMGKREQEEDLGLDVFMMFVLELPFMLKRLADECKGPEGNYSVAQPETTQ</sequence>
<evidence type="ECO:0000313" key="2">
    <source>
        <dbReference type="EMBL" id="KAH7095311.1"/>
    </source>
</evidence>
<protein>
    <submittedName>
        <fullName evidence="2">Uncharacterized protein</fullName>
    </submittedName>
</protein>
<proteinExistence type="predicted"/>
<organism evidence="2 3">
    <name type="scientific">Paraphoma chrysanthemicola</name>
    <dbReference type="NCBI Taxonomy" id="798071"/>
    <lineage>
        <taxon>Eukaryota</taxon>
        <taxon>Fungi</taxon>
        <taxon>Dikarya</taxon>
        <taxon>Ascomycota</taxon>
        <taxon>Pezizomycotina</taxon>
        <taxon>Dothideomycetes</taxon>
        <taxon>Pleosporomycetidae</taxon>
        <taxon>Pleosporales</taxon>
        <taxon>Pleosporineae</taxon>
        <taxon>Phaeosphaeriaceae</taxon>
        <taxon>Paraphoma</taxon>
    </lineage>
</organism>
<dbReference type="AlphaFoldDB" id="A0A8K0RK70"/>
<feature type="region of interest" description="Disordered" evidence="1">
    <location>
        <begin position="201"/>
        <end position="250"/>
    </location>
</feature>
<feature type="compositionally biased region" description="Basic and acidic residues" evidence="1">
    <location>
        <begin position="201"/>
        <end position="248"/>
    </location>
</feature>
<dbReference type="EMBL" id="JAGMVJ010000001">
    <property type="protein sequence ID" value="KAH7095311.1"/>
    <property type="molecule type" value="Genomic_DNA"/>
</dbReference>
<comment type="caution">
    <text evidence="2">The sequence shown here is derived from an EMBL/GenBank/DDBJ whole genome shotgun (WGS) entry which is preliminary data.</text>
</comment>
<reference evidence="2" key="1">
    <citation type="journal article" date="2021" name="Nat. Commun.">
        <title>Genetic determinants of endophytism in the Arabidopsis root mycobiome.</title>
        <authorList>
            <person name="Mesny F."/>
            <person name="Miyauchi S."/>
            <person name="Thiergart T."/>
            <person name="Pickel B."/>
            <person name="Atanasova L."/>
            <person name="Karlsson M."/>
            <person name="Huettel B."/>
            <person name="Barry K.W."/>
            <person name="Haridas S."/>
            <person name="Chen C."/>
            <person name="Bauer D."/>
            <person name="Andreopoulos W."/>
            <person name="Pangilinan J."/>
            <person name="LaButti K."/>
            <person name="Riley R."/>
            <person name="Lipzen A."/>
            <person name="Clum A."/>
            <person name="Drula E."/>
            <person name="Henrissat B."/>
            <person name="Kohler A."/>
            <person name="Grigoriev I.V."/>
            <person name="Martin F.M."/>
            <person name="Hacquard S."/>
        </authorList>
    </citation>
    <scope>NUCLEOTIDE SEQUENCE</scope>
    <source>
        <strain evidence="2">MPI-SDFR-AT-0120</strain>
    </source>
</reference>
<keyword evidence="3" id="KW-1185">Reference proteome</keyword>
<name>A0A8K0RK70_9PLEO</name>
<evidence type="ECO:0000256" key="1">
    <source>
        <dbReference type="SAM" id="MobiDB-lite"/>
    </source>
</evidence>
<accession>A0A8K0RK70</accession>